<name>A0ABP7BTU0_9MICO</name>
<dbReference type="EMBL" id="BAAAYV010000025">
    <property type="protein sequence ID" value="GAA3668161.1"/>
    <property type="molecule type" value="Genomic_DNA"/>
</dbReference>
<comment type="caution">
    <text evidence="1">The sequence shown here is derived from an EMBL/GenBank/DDBJ whole genome shotgun (WGS) entry which is preliminary data.</text>
</comment>
<dbReference type="Proteomes" id="UP001410795">
    <property type="component" value="Unassembled WGS sequence"/>
</dbReference>
<sequence length="441" mass="45139">MPSPPDDDFLIGAGSVIQVSTPELRDTAARFARVSVRLSTAGDGAMSAYLGIHAPYDADGAWQVAARAGQASIAVAAVAEDLRRTADVYDIAEARAQLGFLSAATDVGARERDARLLESRIDTLAARRPGALDEATELLERAGDAWKPGVLTASPLLHGAVDAAIGAVVGTLERARDARATGAAPRPGDAAVALTRQPVSPARAPATLAERAARIPRGAQRVRVEKTRMPDGTFRYGVYIAGTRDMTGQDPGEPFDMRSNLELFSGAESASSAAVEAALRDAGARPGDVIDITAHSQGAMVGNVLALKGEYVVATFVALGPPAVVPLGDGTLSVHVAFDDDPVAVLSAGGLPGPAGSDASIVVHGDVGGDGTTAMVPDQRTHALDRYAGLLGQAERSGDPRMRAFHEALAEVAAGHPVAASDYGARRADGVVSASSPEDAG</sequence>
<reference evidence="2" key="1">
    <citation type="journal article" date="2019" name="Int. J. Syst. Evol. Microbiol.">
        <title>The Global Catalogue of Microorganisms (GCM) 10K type strain sequencing project: providing services to taxonomists for standard genome sequencing and annotation.</title>
        <authorList>
            <consortium name="The Broad Institute Genomics Platform"/>
            <consortium name="The Broad Institute Genome Sequencing Center for Infectious Disease"/>
            <person name="Wu L."/>
            <person name="Ma J."/>
        </authorList>
    </citation>
    <scope>NUCLEOTIDE SEQUENCE [LARGE SCALE GENOMIC DNA]</scope>
    <source>
        <strain evidence="2">JCM 16546</strain>
    </source>
</reference>
<keyword evidence="2" id="KW-1185">Reference proteome</keyword>
<organism evidence="1 2">
    <name type="scientific">Microbacterium marinilacus</name>
    <dbReference type="NCBI Taxonomy" id="415209"/>
    <lineage>
        <taxon>Bacteria</taxon>
        <taxon>Bacillati</taxon>
        <taxon>Actinomycetota</taxon>
        <taxon>Actinomycetes</taxon>
        <taxon>Micrococcales</taxon>
        <taxon>Microbacteriaceae</taxon>
        <taxon>Microbacterium</taxon>
    </lineage>
</organism>
<evidence type="ECO:0000313" key="1">
    <source>
        <dbReference type="EMBL" id="GAA3668161.1"/>
    </source>
</evidence>
<dbReference type="InterPro" id="IPR029058">
    <property type="entry name" value="AB_hydrolase_fold"/>
</dbReference>
<dbReference type="RefSeq" id="WP_221858129.1">
    <property type="nucleotide sequence ID" value="NZ_BAAAYV010000025.1"/>
</dbReference>
<dbReference type="SUPFAM" id="SSF53474">
    <property type="entry name" value="alpha/beta-Hydrolases"/>
    <property type="match status" value="1"/>
</dbReference>
<accession>A0ABP7BTU0</accession>
<gene>
    <name evidence="1" type="ORF">GCM10022202_32750</name>
</gene>
<evidence type="ECO:0000313" key="2">
    <source>
        <dbReference type="Proteomes" id="UP001410795"/>
    </source>
</evidence>
<protein>
    <submittedName>
        <fullName evidence="1">Uncharacterized protein</fullName>
    </submittedName>
</protein>
<proteinExistence type="predicted"/>